<evidence type="ECO:0000313" key="2">
    <source>
        <dbReference type="Proteomes" id="UP000306980"/>
    </source>
</evidence>
<protein>
    <submittedName>
        <fullName evidence="1">FbpB family small basic protein</fullName>
    </submittedName>
</protein>
<evidence type="ECO:0000313" key="1">
    <source>
        <dbReference type="EMBL" id="TMN22676.1"/>
    </source>
</evidence>
<dbReference type="InterPro" id="IPR025004">
    <property type="entry name" value="SenN/SenS"/>
</dbReference>
<comment type="caution">
    <text evidence="1">The sequence shown here is derived from an EMBL/GenBank/DDBJ whole genome shotgun (WGS) entry which is preliminary data.</text>
</comment>
<dbReference type="EMBL" id="VCIA01000001">
    <property type="protein sequence ID" value="TMN22676.1"/>
    <property type="molecule type" value="Genomic_DNA"/>
</dbReference>
<dbReference type="AlphaFoldDB" id="A0A5S3QQ45"/>
<gene>
    <name evidence="1" type="ORF">FFL34_11655</name>
</gene>
<name>A0A5S3QQ45_9BACI</name>
<dbReference type="RefSeq" id="WP_138603577.1">
    <property type="nucleotide sequence ID" value="NZ_VCIA01000001.1"/>
</dbReference>
<proteinExistence type="predicted"/>
<organism evidence="1 2">
    <name type="scientific">Lentibacillus cibarius</name>
    <dbReference type="NCBI Taxonomy" id="2583219"/>
    <lineage>
        <taxon>Bacteria</taxon>
        <taxon>Bacillati</taxon>
        <taxon>Bacillota</taxon>
        <taxon>Bacilli</taxon>
        <taxon>Bacillales</taxon>
        <taxon>Bacillaceae</taxon>
        <taxon>Lentibacillus</taxon>
    </lineage>
</organism>
<sequence>MRTKTLEELTDQIKEELLNDDEALKKIEQKIDERYSEQALKSQWD</sequence>
<accession>A0A5S3QQ45</accession>
<reference evidence="1 2" key="1">
    <citation type="submission" date="2019-05" db="EMBL/GenBank/DDBJ databases">
        <title>Genomic analysis of Lentibacillus sp. NKC220-2.</title>
        <authorList>
            <person name="Oh Y.J."/>
        </authorList>
    </citation>
    <scope>NUCLEOTIDE SEQUENCE [LARGE SCALE GENOMIC DNA]</scope>
    <source>
        <strain evidence="1 2">NKC220-2</strain>
    </source>
</reference>
<dbReference type="Proteomes" id="UP000306980">
    <property type="component" value="Unassembled WGS sequence"/>
</dbReference>
<dbReference type="Pfam" id="PF13040">
    <property type="entry name" value="Fur_reg_FbpB"/>
    <property type="match status" value="1"/>
</dbReference>
<dbReference type="OrthoDB" id="9922113at2"/>